<keyword evidence="1" id="KW-1133">Transmembrane helix</keyword>
<dbReference type="GeneID" id="96998652"/>
<evidence type="ECO:0000313" key="2">
    <source>
        <dbReference type="EMBL" id="EHR34680.1"/>
    </source>
</evidence>
<dbReference type="STRING" id="883114.HMPREF9709_00188"/>
<name>H3NLH7_9FIRM</name>
<comment type="caution">
    <text evidence="3">The sequence shown here is derived from an EMBL/GenBank/DDBJ whole genome shotgun (WGS) entry which is preliminary data.</text>
</comment>
<accession>H3NLH7</accession>
<gene>
    <name evidence="3" type="ORF">HMPREF9709_00188</name>
    <name evidence="2" type="ORF">HMPREF9709_00650</name>
</gene>
<organism evidence="3 4">
    <name type="scientific">Helcococcus kunzii ATCC 51366</name>
    <dbReference type="NCBI Taxonomy" id="883114"/>
    <lineage>
        <taxon>Bacteria</taxon>
        <taxon>Bacillati</taxon>
        <taxon>Bacillota</taxon>
        <taxon>Tissierellia</taxon>
        <taxon>Tissierellales</taxon>
        <taxon>Peptoniphilaceae</taxon>
        <taxon>Helcococcus</taxon>
    </lineage>
</organism>
<dbReference type="Proteomes" id="UP000004191">
    <property type="component" value="Unassembled WGS sequence"/>
</dbReference>
<keyword evidence="1" id="KW-0812">Transmembrane</keyword>
<feature type="transmembrane region" description="Helical" evidence="1">
    <location>
        <begin position="51"/>
        <end position="73"/>
    </location>
</feature>
<dbReference type="EMBL" id="AGEI01000019">
    <property type="protein sequence ID" value="EHR34680.1"/>
    <property type="molecule type" value="Genomic_DNA"/>
</dbReference>
<keyword evidence="4" id="KW-1185">Reference proteome</keyword>
<dbReference type="AlphaFoldDB" id="H3NLH7"/>
<evidence type="ECO:0000313" key="3">
    <source>
        <dbReference type="EMBL" id="EHR35882.1"/>
    </source>
</evidence>
<dbReference type="HOGENOM" id="CLU_725168_0_0_9"/>
<dbReference type="EMBL" id="AGEI01000004">
    <property type="protein sequence ID" value="EHR35882.1"/>
    <property type="molecule type" value="Genomic_DNA"/>
</dbReference>
<evidence type="ECO:0000313" key="4">
    <source>
        <dbReference type="Proteomes" id="UP000004191"/>
    </source>
</evidence>
<sequence>MSQRRRIKNVDKINKIREKRRKDRIKNNKSSLYNRNLNVNKRKRVRKKKNVPLRITFLLLVVILLFFGVYKLISVLFLQKRANYGQIRSYYATSEYDKSFKEYNKNLYYDNFKKENGVYVANKSSNPNIINIVKNNYEDILFEELNKYLNEKSIKQKDFSIYLEKDGKELLSINEDVKYENYDIKDFINLLLVKHGIENNIFKINDEVTIYKSDLAPSNIYSSKNIGDKVKVDRILNDAYSKGDRISKNIINRILVENKINESNTLNIVLKNSDFKKYSVKDIAKLINVQDKGSTTINSVFDSLFKEENTLFLSSIYSPSGNKNIHQDKKEYKYDAGIVNTSNKYIFSIYSEKLTTEQINDIGDLLNRKIEEIESIKKIHE</sequence>
<dbReference type="RefSeq" id="WP_005397063.1">
    <property type="nucleotide sequence ID" value="NZ_JH601088.1"/>
</dbReference>
<evidence type="ECO:0000256" key="1">
    <source>
        <dbReference type="SAM" id="Phobius"/>
    </source>
</evidence>
<proteinExistence type="predicted"/>
<keyword evidence="1" id="KW-0472">Membrane</keyword>
<protein>
    <submittedName>
        <fullName evidence="3">Uncharacterized protein</fullName>
    </submittedName>
</protein>
<reference evidence="3 4" key="1">
    <citation type="submission" date="2012-01" db="EMBL/GenBank/DDBJ databases">
        <title>The Genome Sequence of Helcococcus kunzii ATCC 51366.</title>
        <authorList>
            <consortium name="The Broad Institute Genome Sequencing Platform"/>
            <person name="Earl A."/>
            <person name="Ward D."/>
            <person name="Feldgarden M."/>
            <person name="Gevers D."/>
            <person name="Huys G."/>
            <person name="Young S.K."/>
            <person name="Zeng Q."/>
            <person name="Gargeya S."/>
            <person name="Fitzgerald M."/>
            <person name="Haas B."/>
            <person name="Abouelleil A."/>
            <person name="Alvarado L."/>
            <person name="Arachchi H.M."/>
            <person name="Berlin A."/>
            <person name="Chapman S.B."/>
            <person name="Gearin G."/>
            <person name="Goldberg J."/>
            <person name="Griggs A."/>
            <person name="Gujja S."/>
            <person name="Hansen M."/>
            <person name="Heiman D."/>
            <person name="Howarth C."/>
            <person name="Larimer J."/>
            <person name="Lui A."/>
            <person name="MacDonald P.J.P."/>
            <person name="McCowen C."/>
            <person name="Montmayeur A."/>
            <person name="Murphy C."/>
            <person name="Neiman D."/>
            <person name="Pearson M."/>
            <person name="Priest M."/>
            <person name="Roberts A."/>
            <person name="Saif S."/>
            <person name="Shea T."/>
            <person name="Sisk P."/>
            <person name="Stolte C."/>
            <person name="Sykes S."/>
            <person name="Wortman J."/>
            <person name="Nusbaum C."/>
            <person name="Birren B."/>
        </authorList>
    </citation>
    <scope>NUCLEOTIDE SEQUENCE [LARGE SCALE GENOMIC DNA]</scope>
    <source>
        <strain evidence="3 4">ATCC 51366</strain>
    </source>
</reference>